<dbReference type="AlphaFoldDB" id="A0A0C3NBP6"/>
<protein>
    <submittedName>
        <fullName evidence="2">Uncharacterized protein</fullName>
    </submittedName>
</protein>
<reference evidence="2" key="3">
    <citation type="submission" date="2015-02" db="EMBL/GenBank/DDBJ databases">
        <title>Evolutionary Origins and Diversification of the Mycorrhizal Mutualists.</title>
        <authorList>
            <consortium name="DOE Joint Genome Institute"/>
            <consortium name="Mycorrhizal Genomics Consortium"/>
            <person name="Kohler A."/>
            <person name="Kuo A."/>
            <person name="Nagy L.G."/>
            <person name="Floudas D."/>
            <person name="Copeland A."/>
            <person name="Barry K.W."/>
            <person name="Cichocki N."/>
            <person name="Veneault-Fourrey C."/>
            <person name="LaButti K."/>
            <person name="Lindquist E.A."/>
            <person name="Lipzen A."/>
            <person name="Lundell T."/>
            <person name="Morin E."/>
            <person name="Murat C."/>
            <person name="Riley R."/>
            <person name="Ohm R."/>
            <person name="Sun H."/>
            <person name="Tunlid A."/>
            <person name="Henrissat B."/>
            <person name="Grigoriev I.V."/>
            <person name="Hibbett D.S."/>
            <person name="Martin F."/>
        </authorList>
    </citation>
    <scope>NUCLEOTIDE SEQUENCE</scope>
    <source>
        <strain evidence="2">Marx 270</strain>
    </source>
</reference>
<proteinExistence type="predicted"/>
<dbReference type="EMBL" id="KN832263">
    <property type="protein sequence ID" value="KIN92991.1"/>
    <property type="molecule type" value="Genomic_DNA"/>
</dbReference>
<accession>A0A0C3NBP6</accession>
<organism evidence="2 3">
    <name type="scientific">Pisolithus tinctorius Marx 270</name>
    <dbReference type="NCBI Taxonomy" id="870435"/>
    <lineage>
        <taxon>Eukaryota</taxon>
        <taxon>Fungi</taxon>
        <taxon>Dikarya</taxon>
        <taxon>Basidiomycota</taxon>
        <taxon>Agaricomycotina</taxon>
        <taxon>Agaricomycetes</taxon>
        <taxon>Agaricomycetidae</taxon>
        <taxon>Boletales</taxon>
        <taxon>Sclerodermatineae</taxon>
        <taxon>Pisolithaceae</taxon>
        <taxon>Pisolithus</taxon>
    </lineage>
</organism>
<evidence type="ECO:0000313" key="1">
    <source>
        <dbReference type="EMBL" id="KIN92991.1"/>
    </source>
</evidence>
<dbReference type="EMBL" id="KN832262">
    <property type="protein sequence ID" value="KIN92993.1"/>
    <property type="molecule type" value="Genomic_DNA"/>
</dbReference>
<sequence length="65" mass="7117">MQVDAEDAPTLAKANDLYERWTAEEAEAHAKAEQDVQMGEEAAVELGDNGAVKMSHSWLASDLDR</sequence>
<dbReference type="Proteomes" id="UP000054217">
    <property type="component" value="Unassembled WGS sequence"/>
</dbReference>
<reference evidence="2 3" key="1">
    <citation type="submission" date="2014-04" db="EMBL/GenBank/DDBJ databases">
        <authorList>
            <consortium name="DOE Joint Genome Institute"/>
            <person name="Kuo A."/>
            <person name="Kohler A."/>
            <person name="Costa M.D."/>
            <person name="Nagy L.G."/>
            <person name="Floudas D."/>
            <person name="Copeland A."/>
            <person name="Barry K.W."/>
            <person name="Cichocki N."/>
            <person name="Veneault-Fourrey C."/>
            <person name="LaButti K."/>
            <person name="Lindquist E.A."/>
            <person name="Lipzen A."/>
            <person name="Lundell T."/>
            <person name="Morin E."/>
            <person name="Murat C."/>
            <person name="Sun H."/>
            <person name="Tunlid A."/>
            <person name="Henrissat B."/>
            <person name="Grigoriev I.V."/>
            <person name="Hibbett D.S."/>
            <person name="Martin F."/>
            <person name="Nordberg H.P."/>
            <person name="Cantor M.N."/>
            <person name="Hua S.X."/>
        </authorList>
    </citation>
    <scope>NUCLEOTIDE SEQUENCE [LARGE SCALE GENOMIC DNA]</scope>
    <source>
        <strain evidence="2 3">Marx 270</strain>
    </source>
</reference>
<evidence type="ECO:0000313" key="2">
    <source>
        <dbReference type="EMBL" id="KIN92993.1"/>
    </source>
</evidence>
<name>A0A0C3NBP6_PISTI</name>
<evidence type="ECO:0000313" key="3">
    <source>
        <dbReference type="Proteomes" id="UP000054217"/>
    </source>
</evidence>
<keyword evidence="3" id="KW-1185">Reference proteome</keyword>
<dbReference type="HOGENOM" id="CLU_2850653_0_0_1"/>
<gene>
    <name evidence="2" type="ORF">M404DRAFT_36500</name>
    <name evidence="1" type="ORF">M404DRAFT_36504</name>
</gene>
<reference evidence="3" key="2">
    <citation type="submission" date="2015-01" db="EMBL/GenBank/DDBJ databases">
        <title>Evolutionary Origins and Diversification of the Mycorrhizal Mutualists.</title>
        <authorList>
            <consortium name="DOE Joint Genome Institute"/>
            <consortium name="Mycorrhizal Genomics Consortium"/>
            <person name="Kohler A."/>
            <person name="Kuo A."/>
            <person name="Nagy L.G."/>
            <person name="Floudas D."/>
            <person name="Copeland A."/>
            <person name="Barry K.W."/>
            <person name="Cichocki N."/>
            <person name="Veneault-Fourrey C."/>
            <person name="LaButti K."/>
            <person name="Lindquist E.A."/>
            <person name="Lipzen A."/>
            <person name="Lundell T."/>
            <person name="Morin E."/>
            <person name="Murat C."/>
            <person name="Riley R."/>
            <person name="Ohm R."/>
            <person name="Sun H."/>
            <person name="Tunlid A."/>
            <person name="Henrissat B."/>
            <person name="Grigoriev I.V."/>
            <person name="Hibbett D.S."/>
            <person name="Martin F."/>
        </authorList>
    </citation>
    <scope>NUCLEOTIDE SEQUENCE [LARGE SCALE GENOMIC DNA]</scope>
    <source>
        <strain evidence="3">Marx 270</strain>
    </source>
</reference>